<proteinExistence type="predicted"/>
<dbReference type="Pfam" id="PF11951">
    <property type="entry name" value="Fungal_trans_2"/>
    <property type="match status" value="1"/>
</dbReference>
<keyword evidence="4" id="KW-0238">DNA-binding</keyword>
<comment type="caution">
    <text evidence="7">The sequence shown here is derived from an EMBL/GenBank/DDBJ whole genome shotgun (WGS) entry which is preliminary data.</text>
</comment>
<dbReference type="PANTHER" id="PTHR36206">
    <property type="entry name" value="ASPERCRYPTIN BIOSYNTHESIS CLUSTER-SPECIFIC TRANSCRIPTION REGULATOR ATNN-RELATED"/>
    <property type="match status" value="1"/>
</dbReference>
<organism evidence="7 8">
    <name type="scientific">Aspergillus pseudoustus</name>
    <dbReference type="NCBI Taxonomy" id="1810923"/>
    <lineage>
        <taxon>Eukaryota</taxon>
        <taxon>Fungi</taxon>
        <taxon>Dikarya</taxon>
        <taxon>Ascomycota</taxon>
        <taxon>Pezizomycotina</taxon>
        <taxon>Eurotiomycetes</taxon>
        <taxon>Eurotiomycetidae</taxon>
        <taxon>Eurotiales</taxon>
        <taxon>Aspergillaceae</taxon>
        <taxon>Aspergillus</taxon>
        <taxon>Aspergillus subgen. Nidulantes</taxon>
    </lineage>
</organism>
<dbReference type="PANTHER" id="PTHR36206:SF16">
    <property type="entry name" value="TRANSCRIPTION FACTOR DOMAIN-CONTAINING PROTEIN-RELATED"/>
    <property type="match status" value="1"/>
</dbReference>
<dbReference type="InterPro" id="IPR021858">
    <property type="entry name" value="Fun_TF"/>
</dbReference>
<keyword evidence="1" id="KW-0479">Metal-binding</keyword>
<keyword evidence="2" id="KW-0862">Zinc</keyword>
<keyword evidence="8" id="KW-1185">Reference proteome</keyword>
<keyword evidence="5" id="KW-0804">Transcription</keyword>
<evidence type="ECO:0000313" key="7">
    <source>
        <dbReference type="EMBL" id="KAL2840552.1"/>
    </source>
</evidence>
<evidence type="ECO:0000256" key="2">
    <source>
        <dbReference type="ARBA" id="ARBA00022833"/>
    </source>
</evidence>
<accession>A0ABR4JN94</accession>
<sequence>MIAKDVGVQLVLPSEIVDGLRWAVTTDERRCYSFFSSQTISTLSGFFDSPLWQELLPQRSFSDPAVYHAVIALTAVHQDIEMHGLPLPGQDLQNDWHRFALDQSGRSFSLLSRRHASQDPRFREVMLLCCLLFVLTQLIRGQYDEAFRHLQCGLKILNEARGSTHEPPVNPCIIAAFTNLEIQSLQYGECATLPDDSGFEHQICTVENLGVFLSFQEARQSLDSLLGGVFRFLTRCGALSEEEILADYGVLQQRQTELLSQHNMFVHGLERFCATRNLNAKEQRGAAMMQLVQRSLALIVKTSLLRDEMALSYYTPEYDEIITIAEEITSTFPGRPSVTLDVGIIPPLYSAAMWCRDRNVRRRAIAVLKSWPHREGSFDSEWAAWIALERLNVEAIDGEVGGP</sequence>
<evidence type="ECO:0000256" key="3">
    <source>
        <dbReference type="ARBA" id="ARBA00023015"/>
    </source>
</evidence>
<protein>
    <recommendedName>
        <fullName evidence="9">C6 zinc finger domain protein</fullName>
    </recommendedName>
</protein>
<evidence type="ECO:0000256" key="4">
    <source>
        <dbReference type="ARBA" id="ARBA00023125"/>
    </source>
</evidence>
<evidence type="ECO:0000256" key="6">
    <source>
        <dbReference type="ARBA" id="ARBA00023242"/>
    </source>
</evidence>
<dbReference type="Proteomes" id="UP001610446">
    <property type="component" value="Unassembled WGS sequence"/>
</dbReference>
<dbReference type="InterPro" id="IPR052360">
    <property type="entry name" value="Transcr_Regulatory_Proteins"/>
</dbReference>
<evidence type="ECO:0008006" key="9">
    <source>
        <dbReference type="Google" id="ProtNLM"/>
    </source>
</evidence>
<keyword evidence="3" id="KW-0805">Transcription regulation</keyword>
<name>A0ABR4JN94_9EURO</name>
<dbReference type="EMBL" id="JBFXLU010000119">
    <property type="protein sequence ID" value="KAL2840552.1"/>
    <property type="molecule type" value="Genomic_DNA"/>
</dbReference>
<reference evidence="7 8" key="1">
    <citation type="submission" date="2024-07" db="EMBL/GenBank/DDBJ databases">
        <title>Section-level genome sequencing and comparative genomics of Aspergillus sections Usti and Cavernicolus.</title>
        <authorList>
            <consortium name="Lawrence Berkeley National Laboratory"/>
            <person name="Nybo J.L."/>
            <person name="Vesth T.C."/>
            <person name="Theobald S."/>
            <person name="Frisvad J.C."/>
            <person name="Larsen T.O."/>
            <person name="Kjaerboelling I."/>
            <person name="Rothschild-Mancinelli K."/>
            <person name="Lyhne E.K."/>
            <person name="Kogle M.E."/>
            <person name="Barry K."/>
            <person name="Clum A."/>
            <person name="Na H."/>
            <person name="Ledsgaard L."/>
            <person name="Lin J."/>
            <person name="Lipzen A."/>
            <person name="Kuo A."/>
            <person name="Riley R."/>
            <person name="Mondo S."/>
            <person name="Labutti K."/>
            <person name="Haridas S."/>
            <person name="Pangalinan J."/>
            <person name="Salamov A.A."/>
            <person name="Simmons B.A."/>
            <person name="Magnuson J.K."/>
            <person name="Chen J."/>
            <person name="Drula E."/>
            <person name="Henrissat B."/>
            <person name="Wiebenga A."/>
            <person name="Lubbers R.J."/>
            <person name="Gomes A.C."/>
            <person name="Makela M.R."/>
            <person name="Stajich J."/>
            <person name="Grigoriev I.V."/>
            <person name="Mortensen U.H."/>
            <person name="De Vries R.P."/>
            <person name="Baker S.E."/>
            <person name="Andersen M.R."/>
        </authorList>
    </citation>
    <scope>NUCLEOTIDE SEQUENCE [LARGE SCALE GENOMIC DNA]</scope>
    <source>
        <strain evidence="7 8">CBS 123904</strain>
    </source>
</reference>
<evidence type="ECO:0000313" key="8">
    <source>
        <dbReference type="Proteomes" id="UP001610446"/>
    </source>
</evidence>
<evidence type="ECO:0000256" key="5">
    <source>
        <dbReference type="ARBA" id="ARBA00023163"/>
    </source>
</evidence>
<evidence type="ECO:0000256" key="1">
    <source>
        <dbReference type="ARBA" id="ARBA00022723"/>
    </source>
</evidence>
<keyword evidence="6" id="KW-0539">Nucleus</keyword>
<gene>
    <name evidence="7" type="ORF">BJY01DRAFT_249922</name>
</gene>